<dbReference type="Gene3D" id="2.60.120.260">
    <property type="entry name" value="Galactose-binding domain-like"/>
    <property type="match status" value="1"/>
</dbReference>
<dbReference type="Gene3D" id="4.10.1080.10">
    <property type="entry name" value="TSP type-3 repeat"/>
    <property type="match status" value="1"/>
</dbReference>
<comment type="caution">
    <text evidence="2">The sequence shown here is derived from an EMBL/GenBank/DDBJ whole genome shotgun (WGS) entry which is preliminary data.</text>
</comment>
<sequence length="1592" mass="172616">MYKVNYKILLGFALVLLSSSYGMPKLDADTKSETYLNNGVDRFKYLLWQPSAEVFEGKSFDGGIATSASPCAEDSNTEVISPNTMSFSETTYLHTLTEPIATPIDGFTFMVEQIGTKNGIYWSENSLGKRLTVISDGTTYRGGNIVFNRPLENFYLYIGNLAHTSSGAERARLTAYDPQGNPVRYTSYTSQSGYSANISNSGTNSATTSLSAPSNSTARVTFYFAGPVSRVEITSSYSVSDRSGVAEIKFLGGCAYAPCPGGDLTDPSCDYDGDGVINGNDLDDDNDGIPDIDESPEYFRGLIIDGGFTNANTAPHWYISQGDDFEVKHFQYPNGVFGYGVNSGQVNSPLYEDLFGELNGDNSNSGAINALCEDPNKSIVYKFPQKLSSTATYELAFDIALRGFPVSNNQDYVVYLYNGTTDAVEKEIVRKSLSSLKNYNDGGTGKGYQVINSSFSVNSSSDDYYLAFKTLGPSNSEDDFVIDRVAIREEGGACDYDKDGIPNHLDLDSDGDGCPDALEGDGGFSMADLQEAFNDGGNPAATKNLCADGACVDADGSPIVRGVTVQQGVGSSLDGIKAATCLKCYIVEGTVVTNDGSPLENNSVRIFSDFNGDGAVNGRDKEIATLLTGAAGNYTYPVPSTITIADNFEGSVFSNGDNSSGEIYAWLTTEWLQSNSSNSGTVNGSSQSEILGKQMYINNGTRVYRSVDLSGLSDDAFITFVYDRGNSFENGEGFIFRVSTDGGATYTNLYEYSNTTEYNNLSPQEVYIGIEDFTGPGNENVQVEFLSTSDNGEYVYIDDFKIHDSFPDIIVKAGETIEYPVVAPEKIAIAIQDDLCDEVNFTLKTMCEAYPLDTDSDGLCDALDIDDDNDGVTDKDEGYFCEELDRTIRVGYLDDGAAADGLMVDLLYNLNNFGLYGVYNKVRGVTLIPFSSPTEVTEANLLANNIDIFYVGSNIDGQSLNDPTYSGKAPTAVNQTLSSWAAAHNKGIFALQNNAVDYGYRLSNDNQNPGMPYGALGNTVFTNGYWPTTSLDQTGTVQLTIYSSTRSYDVLMRDDYNHDVLVADRDINLVIFPDATMYLDNDNTVTPSSDSEKAIASLWGYVFDRYLEQFCDEQDTDGDTVPNHLDTDSDNDGCSDAYEAGAIDDLLAPADFSFDTEVNTSSDQNGDGLADIVDSDLSGIVDYESTYNEQATNAAINSCQDLDGDGIPDLIDLDDDNDGILDKIEGHSCNAVLNRSFKVGYLDTSTGRSGMMTNLLINPDNYGENGVYSNVESVEVVPFASAGDITEASLIAQGIDVFFVGSSIADAENDPGSSGKVPESVNTTLLQWAIDHDKAVLVLQNNAIDYGYFITNDNDNPDVPYGLIGEQVFTNGYWPISDISQSGTVQMTVNSSLRDFEVAMVDDNGKAVAIKDRDRRIVIIPDATSLRDNQSSSNTDTNIRKFVANLFAYTFDVALEGVCYEIDTDGDGVPNHLDLDSDGDGCPDIKEAEVSDYLLENGQRALMVSGELVNVNETDDSQNTTITVGMSRLDPSNGGDNVGPFNGFHDYLEKTSSGVYENTPYQMDLYWDSEESACKIRRIYTNPAMHTPRRIQ</sequence>
<dbReference type="Proteomes" id="UP000647339">
    <property type="component" value="Unassembled WGS sequence"/>
</dbReference>
<evidence type="ECO:0000313" key="2">
    <source>
        <dbReference type="EMBL" id="GGF20245.1"/>
    </source>
</evidence>
<feature type="signal peptide" evidence="1">
    <location>
        <begin position="1"/>
        <end position="24"/>
    </location>
</feature>
<feature type="chain" id="PRO_5045747125" evidence="1">
    <location>
        <begin position="25"/>
        <end position="1592"/>
    </location>
</feature>
<evidence type="ECO:0000256" key="1">
    <source>
        <dbReference type="SAM" id="SignalP"/>
    </source>
</evidence>
<gene>
    <name evidence="2" type="ORF">GCM10011339_05340</name>
</gene>
<dbReference type="RefSeq" id="WP_137400863.1">
    <property type="nucleotide sequence ID" value="NZ_BMIU01000002.1"/>
</dbReference>
<organism evidence="2 3">
    <name type="scientific">Echinicola rosea</name>
    <dbReference type="NCBI Taxonomy" id="1807691"/>
    <lineage>
        <taxon>Bacteria</taxon>
        <taxon>Pseudomonadati</taxon>
        <taxon>Bacteroidota</taxon>
        <taxon>Cytophagia</taxon>
        <taxon>Cytophagales</taxon>
        <taxon>Cyclobacteriaceae</taxon>
        <taxon>Echinicola</taxon>
    </lineage>
</organism>
<keyword evidence="3" id="KW-1185">Reference proteome</keyword>
<evidence type="ECO:0000313" key="3">
    <source>
        <dbReference type="Proteomes" id="UP000647339"/>
    </source>
</evidence>
<protein>
    <submittedName>
        <fullName evidence="2">Uncharacterized protein</fullName>
    </submittedName>
</protein>
<dbReference type="InterPro" id="IPR028974">
    <property type="entry name" value="TSP_type-3_rpt"/>
</dbReference>
<name>A0ABQ1UM78_9BACT</name>
<dbReference type="EMBL" id="BMIU01000002">
    <property type="protein sequence ID" value="GGF20245.1"/>
    <property type="molecule type" value="Genomic_DNA"/>
</dbReference>
<keyword evidence="1" id="KW-0732">Signal</keyword>
<reference evidence="3" key="1">
    <citation type="journal article" date="2019" name="Int. J. Syst. Evol. Microbiol.">
        <title>The Global Catalogue of Microorganisms (GCM) 10K type strain sequencing project: providing services to taxonomists for standard genome sequencing and annotation.</title>
        <authorList>
            <consortium name="The Broad Institute Genomics Platform"/>
            <consortium name="The Broad Institute Genome Sequencing Center for Infectious Disease"/>
            <person name="Wu L."/>
            <person name="Ma J."/>
        </authorList>
    </citation>
    <scope>NUCLEOTIDE SEQUENCE [LARGE SCALE GENOMIC DNA]</scope>
    <source>
        <strain evidence="3">CGMCC 1.15407</strain>
    </source>
</reference>
<proteinExistence type="predicted"/>
<accession>A0ABQ1UM78</accession>